<evidence type="ECO:0000313" key="1">
    <source>
        <dbReference type="EMBL" id="OFC69837.1"/>
    </source>
</evidence>
<sequence>MSLATPMTFHCPYCMEPNEVEVDELNDIDVMQVLDCQVCCQPIEMTVTGESGNLSVQVEQENA</sequence>
<dbReference type="Pfam" id="PF14255">
    <property type="entry name" value="Zn_ribbon_21"/>
    <property type="match status" value="1"/>
</dbReference>
<name>A0A1E7Z8N2_9ALTE</name>
<dbReference type="AlphaFoldDB" id="A0A1E7Z8N2"/>
<protein>
    <recommendedName>
        <fullName evidence="3">CPXCG motif-containing cysteine-rich protein</fullName>
    </recommendedName>
</protein>
<dbReference type="InterPro" id="IPR025990">
    <property type="entry name" value="zinc_ribbon_bacterial"/>
</dbReference>
<accession>A0A1E7Z8N2</accession>
<gene>
    <name evidence="1" type="ORF">BFC18_16090</name>
</gene>
<proteinExistence type="predicted"/>
<keyword evidence="2" id="KW-1185">Reference proteome</keyword>
<dbReference type="STRING" id="1656094.BFC18_16090"/>
<dbReference type="EMBL" id="MDHN01000036">
    <property type="protein sequence ID" value="OFC69837.1"/>
    <property type="molecule type" value="Genomic_DNA"/>
</dbReference>
<evidence type="ECO:0008006" key="3">
    <source>
        <dbReference type="Google" id="ProtNLM"/>
    </source>
</evidence>
<dbReference type="Proteomes" id="UP000175691">
    <property type="component" value="Unassembled WGS sequence"/>
</dbReference>
<reference evidence="1 2" key="1">
    <citation type="submission" date="2016-08" db="EMBL/GenBank/DDBJ databases">
        <authorList>
            <person name="Seilhamer J.J."/>
        </authorList>
    </citation>
    <scope>NUCLEOTIDE SEQUENCE [LARGE SCALE GENOMIC DNA]</scope>
    <source>
        <strain evidence="1 2">KCTC 42603</strain>
    </source>
</reference>
<evidence type="ECO:0000313" key="2">
    <source>
        <dbReference type="Proteomes" id="UP000175691"/>
    </source>
</evidence>
<dbReference type="OrthoDB" id="9814566at2"/>
<comment type="caution">
    <text evidence="1">The sequence shown here is derived from an EMBL/GenBank/DDBJ whole genome shotgun (WGS) entry which is preliminary data.</text>
</comment>
<organism evidence="1 2">
    <name type="scientific">Alteromonas confluentis</name>
    <dbReference type="NCBI Taxonomy" id="1656094"/>
    <lineage>
        <taxon>Bacteria</taxon>
        <taxon>Pseudomonadati</taxon>
        <taxon>Pseudomonadota</taxon>
        <taxon>Gammaproteobacteria</taxon>
        <taxon>Alteromonadales</taxon>
        <taxon>Alteromonadaceae</taxon>
        <taxon>Alteromonas/Salinimonas group</taxon>
        <taxon>Alteromonas</taxon>
    </lineage>
</organism>
<dbReference type="SUPFAM" id="SSF57783">
    <property type="entry name" value="Zinc beta-ribbon"/>
    <property type="match status" value="1"/>
</dbReference>